<feature type="compositionally biased region" description="Basic and acidic residues" evidence="1">
    <location>
        <begin position="83"/>
        <end position="97"/>
    </location>
</feature>
<dbReference type="RefSeq" id="WP_130292851.1">
    <property type="nucleotide sequence ID" value="NZ_SHKL01000001.1"/>
</dbReference>
<evidence type="ECO:0000313" key="3">
    <source>
        <dbReference type="Proteomes" id="UP000291591"/>
    </source>
</evidence>
<reference evidence="2 3" key="1">
    <citation type="submission" date="2019-02" db="EMBL/GenBank/DDBJ databases">
        <title>Sequencing the genomes of 1000 actinobacteria strains.</title>
        <authorList>
            <person name="Klenk H.-P."/>
        </authorList>
    </citation>
    <scope>NUCLEOTIDE SEQUENCE [LARGE SCALE GENOMIC DNA]</scope>
    <source>
        <strain evidence="2 3">DSM 45779</strain>
    </source>
</reference>
<comment type="caution">
    <text evidence="2">The sequence shown here is derived from an EMBL/GenBank/DDBJ whole genome shotgun (WGS) entry which is preliminary data.</text>
</comment>
<evidence type="ECO:0000313" key="2">
    <source>
        <dbReference type="EMBL" id="RZT88795.1"/>
    </source>
</evidence>
<gene>
    <name evidence="2" type="ORF">EV383_5742</name>
</gene>
<feature type="region of interest" description="Disordered" evidence="1">
    <location>
        <begin position="82"/>
        <end position="117"/>
    </location>
</feature>
<evidence type="ECO:0000256" key="1">
    <source>
        <dbReference type="SAM" id="MobiDB-lite"/>
    </source>
</evidence>
<keyword evidence="3" id="KW-1185">Reference proteome</keyword>
<dbReference type="OrthoDB" id="3582800at2"/>
<organism evidence="2 3">
    <name type="scientific">Pseudonocardia sediminis</name>
    <dbReference type="NCBI Taxonomy" id="1397368"/>
    <lineage>
        <taxon>Bacteria</taxon>
        <taxon>Bacillati</taxon>
        <taxon>Actinomycetota</taxon>
        <taxon>Actinomycetes</taxon>
        <taxon>Pseudonocardiales</taxon>
        <taxon>Pseudonocardiaceae</taxon>
        <taxon>Pseudonocardia</taxon>
    </lineage>
</organism>
<protein>
    <submittedName>
        <fullName evidence="2">Uncharacterized protein</fullName>
    </submittedName>
</protein>
<proteinExistence type="predicted"/>
<dbReference type="AlphaFoldDB" id="A0A4Q7V3X4"/>
<dbReference type="EMBL" id="SHKL01000001">
    <property type="protein sequence ID" value="RZT88795.1"/>
    <property type="molecule type" value="Genomic_DNA"/>
</dbReference>
<name>A0A4Q7V3X4_PSEST</name>
<accession>A0A4Q7V3X4</accession>
<sequence>MTGAVRLGDLDLRLAEVTGRTIRLQVLVDHSAQSAGRCPTCRWAVSPTRPGCPSHVVALSLLENRPLPSWLAHLAGEVPGIRVRTETPSDDERRAAEDSAAGLFPAPRRVRPSGARP</sequence>
<dbReference type="Proteomes" id="UP000291591">
    <property type="component" value="Unassembled WGS sequence"/>
</dbReference>